<evidence type="ECO:0000256" key="2">
    <source>
        <dbReference type="ARBA" id="ARBA00022917"/>
    </source>
</evidence>
<keyword evidence="3 4" id="KW-0456">Lyase</keyword>
<organism evidence="7 8">
    <name type="scientific">Corynebacterium provencense</name>
    <dbReference type="NCBI Taxonomy" id="1737425"/>
    <lineage>
        <taxon>Bacteria</taxon>
        <taxon>Bacillati</taxon>
        <taxon>Actinomycetota</taxon>
        <taxon>Actinomycetes</taxon>
        <taxon>Mycobacteriales</taxon>
        <taxon>Corynebacteriaceae</taxon>
        <taxon>Corynebacterium</taxon>
    </lineage>
</organism>
<gene>
    <name evidence="7" type="primary">ybaK</name>
    <name evidence="7" type="ORF">Csp1_25460</name>
</gene>
<dbReference type="PANTHER" id="PTHR30411:SF0">
    <property type="entry name" value="CYS-TRNA(PRO)_CYS-TRNA(CYS) DEACYLASE YBAK"/>
    <property type="match status" value="1"/>
</dbReference>
<feature type="domain" description="YbaK/aminoacyl-tRNA synthetase-associated" evidence="6">
    <location>
        <begin position="40"/>
        <end position="163"/>
    </location>
</feature>
<protein>
    <recommendedName>
        <fullName evidence="4">Cys-tRNA(Pro)/Cys-tRNA(Cys) deacylase</fullName>
        <ecNumber evidence="4">4.2.-.-</ecNumber>
    </recommendedName>
</protein>
<reference evidence="8" key="1">
    <citation type="submission" date="2017-11" db="EMBL/GenBank/DDBJ databases">
        <title>Otitis media/interna in a cat caused by the recently described species Corynebacterium provencense.</title>
        <authorList>
            <person name="Kittl S."/>
            <person name="Brodard I."/>
            <person name="Rychener L."/>
            <person name="Jores J."/>
            <person name="Roosje P."/>
            <person name="Gobeli Brawand S."/>
        </authorList>
    </citation>
    <scope>NUCLEOTIDE SEQUENCE [LARGE SCALE GENOMIC DNA]</scope>
    <source>
        <strain evidence="8">17KM38</strain>
    </source>
</reference>
<dbReference type="GO" id="GO:0006412">
    <property type="term" value="P:translation"/>
    <property type="evidence" value="ECO:0007669"/>
    <property type="project" value="UniProtKB-KW"/>
</dbReference>
<keyword evidence="2 4" id="KW-0648">Protein biosynthesis</keyword>
<dbReference type="KEGG" id="cpre:Csp1_25460"/>
<dbReference type="PIRSF" id="PIRSF006181">
    <property type="entry name" value="EbsC_YbaK"/>
    <property type="match status" value="1"/>
</dbReference>
<dbReference type="Proteomes" id="UP000247696">
    <property type="component" value="Chromosome"/>
</dbReference>
<sequence length="179" mass="18658">MSRKTKNPHQSHRNGATPAVTTLEKAGVEFTVRTFHHDPGVASYGHEAAAALDFPSQRICKTLLVELEGGSRGGHMGVVVVPVTAMLDLKSVASAFAAKKATMADPGAAERSTGYVVGGISPLGQKKRLPTVVDASVTQEPSILVSGGRRGFDVELAPGDLVSLLDATVADVGRPDPRH</sequence>
<dbReference type="AlphaFoldDB" id="A0A2Z3YXN8"/>
<dbReference type="RefSeq" id="WP_110482636.1">
    <property type="nucleotide sequence ID" value="NZ_CP024988.1"/>
</dbReference>
<evidence type="ECO:0000256" key="1">
    <source>
        <dbReference type="ARBA" id="ARBA00009798"/>
    </source>
</evidence>
<evidence type="ECO:0000313" key="8">
    <source>
        <dbReference type="Proteomes" id="UP000247696"/>
    </source>
</evidence>
<accession>A0A2Z3YXN8</accession>
<dbReference type="InterPro" id="IPR007214">
    <property type="entry name" value="YbaK/aa-tRNA-synth-assoc-dom"/>
</dbReference>
<dbReference type="NCBIfam" id="TIGR00011">
    <property type="entry name" value="YbaK_EbsC"/>
    <property type="match status" value="1"/>
</dbReference>
<keyword evidence="8" id="KW-1185">Reference proteome</keyword>
<dbReference type="InterPro" id="IPR004369">
    <property type="entry name" value="Prolyl-tRNA_editing_YbaK/EbsC"/>
</dbReference>
<dbReference type="CDD" id="cd00002">
    <property type="entry name" value="YbaK_deacylase"/>
    <property type="match status" value="1"/>
</dbReference>
<evidence type="ECO:0000256" key="3">
    <source>
        <dbReference type="ARBA" id="ARBA00023239"/>
    </source>
</evidence>
<dbReference type="EC" id="4.2.-.-" evidence="4"/>
<dbReference type="STRING" id="1737425.GCA_900049755_01348"/>
<dbReference type="SUPFAM" id="SSF55826">
    <property type="entry name" value="YbaK/ProRS associated domain"/>
    <property type="match status" value="1"/>
</dbReference>
<evidence type="ECO:0000256" key="4">
    <source>
        <dbReference type="PIRNR" id="PIRNR006181"/>
    </source>
</evidence>
<dbReference type="Pfam" id="PF04073">
    <property type="entry name" value="tRNA_edit"/>
    <property type="match status" value="1"/>
</dbReference>
<dbReference type="GO" id="GO:0016829">
    <property type="term" value="F:lyase activity"/>
    <property type="evidence" value="ECO:0007669"/>
    <property type="project" value="UniProtKB-KW"/>
</dbReference>
<evidence type="ECO:0000256" key="5">
    <source>
        <dbReference type="SAM" id="MobiDB-lite"/>
    </source>
</evidence>
<dbReference type="OrthoDB" id="9809296at2"/>
<feature type="compositionally biased region" description="Basic residues" evidence="5">
    <location>
        <begin position="1"/>
        <end position="12"/>
    </location>
</feature>
<dbReference type="PANTHER" id="PTHR30411">
    <property type="entry name" value="CYTOPLASMIC PROTEIN"/>
    <property type="match status" value="1"/>
</dbReference>
<dbReference type="Gene3D" id="3.90.960.10">
    <property type="entry name" value="YbaK/aminoacyl-tRNA synthetase-associated domain"/>
    <property type="match status" value="1"/>
</dbReference>
<dbReference type="InterPro" id="IPR036754">
    <property type="entry name" value="YbaK/aa-tRNA-synt-asso_dom_sf"/>
</dbReference>
<feature type="region of interest" description="Disordered" evidence="5">
    <location>
        <begin position="1"/>
        <end position="21"/>
    </location>
</feature>
<dbReference type="GO" id="GO:0002161">
    <property type="term" value="F:aminoacyl-tRNA deacylase activity"/>
    <property type="evidence" value="ECO:0007669"/>
    <property type="project" value="InterPro"/>
</dbReference>
<name>A0A2Z3YXN8_9CORY</name>
<evidence type="ECO:0000259" key="6">
    <source>
        <dbReference type="Pfam" id="PF04073"/>
    </source>
</evidence>
<evidence type="ECO:0000313" key="7">
    <source>
        <dbReference type="EMBL" id="AWT27294.1"/>
    </source>
</evidence>
<comment type="similarity">
    <text evidence="1 4">Belongs to the prolyl-tRNA editing family. YbaK/EbsC subfamily.</text>
</comment>
<dbReference type="EMBL" id="CP024988">
    <property type="protein sequence ID" value="AWT27294.1"/>
    <property type="molecule type" value="Genomic_DNA"/>
</dbReference>
<proteinExistence type="inferred from homology"/>